<dbReference type="Gene3D" id="3.30.450.20">
    <property type="entry name" value="PAS domain"/>
    <property type="match status" value="2"/>
</dbReference>
<dbReference type="PROSITE" id="PS50113">
    <property type="entry name" value="PAC"/>
    <property type="match status" value="1"/>
</dbReference>
<dbReference type="InterPro" id="IPR043128">
    <property type="entry name" value="Rev_trsase/Diguanyl_cyclase"/>
</dbReference>
<dbReference type="SMART" id="SM00267">
    <property type="entry name" value="GGDEF"/>
    <property type="match status" value="1"/>
</dbReference>
<dbReference type="InterPro" id="IPR035919">
    <property type="entry name" value="EAL_sf"/>
</dbReference>
<dbReference type="CDD" id="cd01948">
    <property type="entry name" value="EAL"/>
    <property type="match status" value="1"/>
</dbReference>
<dbReference type="PROSITE" id="PS50887">
    <property type="entry name" value="GGDEF"/>
    <property type="match status" value="1"/>
</dbReference>
<dbReference type="OrthoDB" id="9814202at2"/>
<dbReference type="NCBIfam" id="TIGR00229">
    <property type="entry name" value="sensory_box"/>
    <property type="match status" value="1"/>
</dbReference>
<evidence type="ECO:0000259" key="1">
    <source>
        <dbReference type="PROSITE" id="PS50113"/>
    </source>
</evidence>
<dbReference type="Pfam" id="PF12860">
    <property type="entry name" value="PAS_7"/>
    <property type="match status" value="1"/>
</dbReference>
<dbReference type="PANTHER" id="PTHR44757">
    <property type="entry name" value="DIGUANYLATE CYCLASE DGCP"/>
    <property type="match status" value="1"/>
</dbReference>
<dbReference type="Gene3D" id="3.20.20.450">
    <property type="entry name" value="EAL domain"/>
    <property type="match status" value="1"/>
</dbReference>
<dbReference type="InterPro" id="IPR052155">
    <property type="entry name" value="Biofilm_reg_signaling"/>
</dbReference>
<dbReference type="SMART" id="SM00052">
    <property type="entry name" value="EAL"/>
    <property type="match status" value="1"/>
</dbReference>
<dbReference type="PROSITE" id="PS50883">
    <property type="entry name" value="EAL"/>
    <property type="match status" value="1"/>
</dbReference>
<dbReference type="SUPFAM" id="SSF55073">
    <property type="entry name" value="Nucleotide cyclase"/>
    <property type="match status" value="1"/>
</dbReference>
<name>A0A255YQ43_9SPHN</name>
<dbReference type="SUPFAM" id="SSF55785">
    <property type="entry name" value="PYP-like sensor domain (PAS domain)"/>
    <property type="match status" value="1"/>
</dbReference>
<dbReference type="InterPro" id="IPR001633">
    <property type="entry name" value="EAL_dom"/>
</dbReference>
<dbReference type="InterPro" id="IPR029787">
    <property type="entry name" value="Nucleotide_cyclase"/>
</dbReference>
<evidence type="ECO:0000313" key="4">
    <source>
        <dbReference type="EMBL" id="OYQ31328.1"/>
    </source>
</evidence>
<feature type="domain" description="EAL" evidence="2">
    <location>
        <begin position="470"/>
        <end position="724"/>
    </location>
</feature>
<feature type="domain" description="GGDEF" evidence="3">
    <location>
        <begin position="324"/>
        <end position="461"/>
    </location>
</feature>
<proteinExistence type="predicted"/>
<dbReference type="NCBIfam" id="TIGR00254">
    <property type="entry name" value="GGDEF"/>
    <property type="match status" value="1"/>
</dbReference>
<dbReference type="Proteomes" id="UP000216991">
    <property type="component" value="Unassembled WGS sequence"/>
</dbReference>
<evidence type="ECO:0000259" key="2">
    <source>
        <dbReference type="PROSITE" id="PS50883"/>
    </source>
</evidence>
<dbReference type="Gene3D" id="2.10.70.100">
    <property type="match status" value="1"/>
</dbReference>
<dbReference type="CDD" id="cd01949">
    <property type="entry name" value="GGDEF"/>
    <property type="match status" value="1"/>
</dbReference>
<protein>
    <recommendedName>
        <fullName evidence="6">GGDEF domain-containing protein</fullName>
    </recommendedName>
</protein>
<dbReference type="InterPro" id="IPR000160">
    <property type="entry name" value="GGDEF_dom"/>
</dbReference>
<sequence length="725" mass="79332">MNPMSDVSWLLDEQLAPRSPLAGRPLDARALAAAEPILEVAGIGAWQYTPGGTLWWSNQTRRIHGVSAGFVPTLDLAVNFYVPEHRQIVADAVERASQDGKPWDLELAIRRGDGERRQVRARGRAVRRKRSEALYLLGTFEDITDRHVAATRAARELELRSRTETLLRDVISGIPAALSVYDADERLILVNEVYRDILPGNRQFMVPGETLANIITRKVMANHYVPEISADDPPEARAAWVADYLRQHRAAGYKRVFHPADDKFMQASTAISESGNIVSIRTDVSELKRAERELRRRAEEDTLTGLANREVLLYRLEQAAQGERPGFLILLDVDFFKAVNDSLGHAAGDLLLRIVGRRLRMLVGKIGGPGSIAARLAGDEFALIINRAVDPDHLAELATGLMTRMRRPMQLGASRYAPSVSVGIAPFPDQPCDPKLLLANADAALLDAKRQGRGRHVIFSAALAERVVRRTQLAEALRRALAASELQAALQPQQRLRDGKVLGFEALARWQHGSQWVPPSEFISLAEDVGLAQSLGHAVMEAAMAGFAAMLAAGLEPGHLAINVSTAQLLADDFVDQVAAALARHAIPPRRLEIEVTETVLLDRSTARIGQTLEALRAMGCTLAMDDFGTGYASLSHLTSFPVDRIKIDRSFTHAIDSEDGSGLIARSLIQLGGALGLEVIAEGVETDSQRNFLFTHGCSAIQGYWFARPMLPDAAMAWLRAQAG</sequence>
<evidence type="ECO:0000313" key="5">
    <source>
        <dbReference type="Proteomes" id="UP000216991"/>
    </source>
</evidence>
<dbReference type="InterPro" id="IPR000014">
    <property type="entry name" value="PAS"/>
</dbReference>
<dbReference type="Pfam" id="PF00990">
    <property type="entry name" value="GGDEF"/>
    <property type="match status" value="1"/>
</dbReference>
<feature type="domain" description="PAC" evidence="1">
    <location>
        <begin position="103"/>
        <end position="155"/>
    </location>
</feature>
<evidence type="ECO:0000259" key="3">
    <source>
        <dbReference type="PROSITE" id="PS50887"/>
    </source>
</evidence>
<dbReference type="InterPro" id="IPR001610">
    <property type="entry name" value="PAC"/>
</dbReference>
<dbReference type="AlphaFoldDB" id="A0A255YQ43"/>
<dbReference type="Pfam" id="PF00563">
    <property type="entry name" value="EAL"/>
    <property type="match status" value="1"/>
</dbReference>
<dbReference type="InterPro" id="IPR035965">
    <property type="entry name" value="PAS-like_dom_sf"/>
</dbReference>
<dbReference type="PANTHER" id="PTHR44757:SF2">
    <property type="entry name" value="BIOFILM ARCHITECTURE MAINTENANCE PROTEIN MBAA"/>
    <property type="match status" value="1"/>
</dbReference>
<dbReference type="InterPro" id="IPR013655">
    <property type="entry name" value="PAS_fold_3"/>
</dbReference>
<gene>
    <name evidence="4" type="ORF">CHU93_04305</name>
</gene>
<dbReference type="SMART" id="SM00086">
    <property type="entry name" value="PAC"/>
    <property type="match status" value="1"/>
</dbReference>
<dbReference type="Gene3D" id="3.30.70.270">
    <property type="match status" value="1"/>
</dbReference>
<accession>A0A255YQ43</accession>
<dbReference type="EMBL" id="NOXT01000086">
    <property type="protein sequence ID" value="OYQ31328.1"/>
    <property type="molecule type" value="Genomic_DNA"/>
</dbReference>
<organism evidence="4 5">
    <name type="scientific">Sandarakinorhabdus cyanobacteriorum</name>
    <dbReference type="NCBI Taxonomy" id="1981098"/>
    <lineage>
        <taxon>Bacteria</taxon>
        <taxon>Pseudomonadati</taxon>
        <taxon>Pseudomonadota</taxon>
        <taxon>Alphaproteobacteria</taxon>
        <taxon>Sphingomonadales</taxon>
        <taxon>Sphingosinicellaceae</taxon>
        <taxon>Sandarakinorhabdus</taxon>
    </lineage>
</organism>
<evidence type="ECO:0008006" key="6">
    <source>
        <dbReference type="Google" id="ProtNLM"/>
    </source>
</evidence>
<dbReference type="Pfam" id="PF08447">
    <property type="entry name" value="PAS_3"/>
    <property type="match status" value="1"/>
</dbReference>
<dbReference type="SUPFAM" id="SSF141868">
    <property type="entry name" value="EAL domain-like"/>
    <property type="match status" value="1"/>
</dbReference>
<reference evidence="4 5" key="1">
    <citation type="submission" date="2017-07" db="EMBL/GenBank/DDBJ databases">
        <title>Sandarakinorhabdus cyanobacteriorum sp. nov., a novel bacterium isolated from cyanobacterial aggregates in a eutrophic lake.</title>
        <authorList>
            <person name="Cai H."/>
        </authorList>
    </citation>
    <scope>NUCLEOTIDE SEQUENCE [LARGE SCALE GENOMIC DNA]</scope>
    <source>
        <strain evidence="4 5">TH057</strain>
    </source>
</reference>
<dbReference type="InterPro" id="IPR000700">
    <property type="entry name" value="PAS-assoc_C"/>
</dbReference>
<keyword evidence="5" id="KW-1185">Reference proteome</keyword>
<comment type="caution">
    <text evidence="4">The sequence shown here is derived from an EMBL/GenBank/DDBJ whole genome shotgun (WGS) entry which is preliminary data.</text>
</comment>